<feature type="transmembrane region" description="Helical" evidence="9">
    <location>
        <begin position="92"/>
        <end position="109"/>
    </location>
</feature>
<evidence type="ECO:0000256" key="5">
    <source>
        <dbReference type="ARBA" id="ARBA00022989"/>
    </source>
</evidence>
<accession>A0ABV2YI01</accession>
<feature type="transmembrane region" description="Helical" evidence="9">
    <location>
        <begin position="373"/>
        <end position="391"/>
    </location>
</feature>
<feature type="transmembrane region" description="Helical" evidence="9">
    <location>
        <begin position="315"/>
        <end position="333"/>
    </location>
</feature>
<evidence type="ECO:0000256" key="9">
    <source>
        <dbReference type="SAM" id="Phobius"/>
    </source>
</evidence>
<evidence type="ECO:0000256" key="3">
    <source>
        <dbReference type="ARBA" id="ARBA00022475"/>
    </source>
</evidence>
<evidence type="ECO:0000256" key="2">
    <source>
        <dbReference type="ARBA" id="ARBA00022448"/>
    </source>
</evidence>
<feature type="transmembrane region" description="Helical" evidence="9">
    <location>
        <begin position="237"/>
        <end position="260"/>
    </location>
</feature>
<evidence type="ECO:0000313" key="12">
    <source>
        <dbReference type="Proteomes" id="UP001550850"/>
    </source>
</evidence>
<dbReference type="InterPro" id="IPR036259">
    <property type="entry name" value="MFS_trans_sf"/>
</dbReference>
<organism evidence="11 12">
    <name type="scientific">Streptomyces fragilis</name>
    <dbReference type="NCBI Taxonomy" id="67301"/>
    <lineage>
        <taxon>Bacteria</taxon>
        <taxon>Bacillati</taxon>
        <taxon>Actinomycetota</taxon>
        <taxon>Actinomycetes</taxon>
        <taxon>Kitasatosporales</taxon>
        <taxon>Streptomycetaceae</taxon>
        <taxon>Streptomyces</taxon>
    </lineage>
</organism>
<dbReference type="InterPro" id="IPR004638">
    <property type="entry name" value="EmrB-like"/>
</dbReference>
<keyword evidence="6 9" id="KW-0472">Membrane</keyword>
<dbReference type="PANTHER" id="PTHR42718">
    <property type="entry name" value="MAJOR FACILITATOR SUPERFAMILY MULTIDRUG TRANSPORTER MFSC"/>
    <property type="match status" value="1"/>
</dbReference>
<feature type="domain" description="Major facilitator superfamily (MFS) profile" evidence="10">
    <location>
        <begin position="25"/>
        <end position="518"/>
    </location>
</feature>
<dbReference type="InterPro" id="IPR020846">
    <property type="entry name" value="MFS_dom"/>
</dbReference>
<dbReference type="Pfam" id="PF07690">
    <property type="entry name" value="MFS_1"/>
    <property type="match status" value="1"/>
</dbReference>
<reference evidence="11 12" key="1">
    <citation type="submission" date="2024-06" db="EMBL/GenBank/DDBJ databases">
        <title>The Natural Products Discovery Center: Release of the First 8490 Sequenced Strains for Exploring Actinobacteria Biosynthetic Diversity.</title>
        <authorList>
            <person name="Kalkreuter E."/>
            <person name="Kautsar S.A."/>
            <person name="Yang D."/>
            <person name="Bader C.D."/>
            <person name="Teijaro C.N."/>
            <person name="Fluegel L."/>
            <person name="Davis C.M."/>
            <person name="Simpson J.R."/>
            <person name="Lauterbach L."/>
            <person name="Steele A.D."/>
            <person name="Gui C."/>
            <person name="Meng S."/>
            <person name="Li G."/>
            <person name="Viehrig K."/>
            <person name="Ye F."/>
            <person name="Su P."/>
            <person name="Kiefer A.F."/>
            <person name="Nichols A."/>
            <person name="Cepeda A.J."/>
            <person name="Yan W."/>
            <person name="Fan B."/>
            <person name="Jiang Y."/>
            <person name="Adhikari A."/>
            <person name="Zheng C.-J."/>
            <person name="Schuster L."/>
            <person name="Cowan T.M."/>
            <person name="Smanski M.J."/>
            <person name="Chevrette M.G."/>
            <person name="De Carvalho L.P.S."/>
            <person name="Shen B."/>
        </authorList>
    </citation>
    <scope>NUCLEOTIDE SEQUENCE [LARGE SCALE GENOMIC DNA]</scope>
    <source>
        <strain evidence="11 12">NPDC038104</strain>
    </source>
</reference>
<dbReference type="EMBL" id="JBEZUR010000018">
    <property type="protein sequence ID" value="MEU3555353.1"/>
    <property type="molecule type" value="Genomic_DNA"/>
</dbReference>
<dbReference type="InterPro" id="IPR011701">
    <property type="entry name" value="MFS"/>
</dbReference>
<keyword evidence="3" id="KW-1003">Cell membrane</keyword>
<feature type="transmembrane region" description="Helical" evidence="9">
    <location>
        <begin position="115"/>
        <end position="134"/>
    </location>
</feature>
<feature type="transmembrane region" description="Helical" evidence="9">
    <location>
        <begin position="492"/>
        <end position="514"/>
    </location>
</feature>
<feature type="transmembrane region" description="Helical" evidence="9">
    <location>
        <begin position="412"/>
        <end position="431"/>
    </location>
</feature>
<evidence type="ECO:0000256" key="6">
    <source>
        <dbReference type="ARBA" id="ARBA00023136"/>
    </source>
</evidence>
<keyword evidence="5 9" id="KW-1133">Transmembrane helix</keyword>
<dbReference type="PROSITE" id="PS50850">
    <property type="entry name" value="MFS"/>
    <property type="match status" value="1"/>
</dbReference>
<dbReference type="PANTHER" id="PTHR42718:SF42">
    <property type="entry name" value="EXPORT PROTEIN"/>
    <property type="match status" value="1"/>
</dbReference>
<evidence type="ECO:0000259" key="10">
    <source>
        <dbReference type="PROSITE" id="PS50850"/>
    </source>
</evidence>
<dbReference type="RefSeq" id="WP_245967381.1">
    <property type="nucleotide sequence ID" value="NZ_BEVZ01000002.1"/>
</dbReference>
<evidence type="ECO:0000256" key="7">
    <source>
        <dbReference type="ARBA" id="ARBA00023251"/>
    </source>
</evidence>
<sequence length="585" mass="60036">MPSTPVDSSPVAAARGPRRGNPWLALIAVSFGLLMVQLDGSVVAIANPAIGRDLGADTSELQWVTNSYLLALAASMILGGKLGDRFGRRRHYLIGIAGFVVTSVAIGLSDSIGTVILFRALQGLCGGILMPNTLGILRSVFPPRQFPVAVGIWGMVSAVSTSLGPIVGGLLVENVGWQWVFHLNAPIGVVALLFSAWVLAESRNSTGRHRFDVVGVVLLAAGLLALVYGIVTGETWGWTSAGTLGLLAAGLAVLVLFGWYETRQEHPLLPMRLFRDRSLTVGAVMTVLNFFVMLGGIFFIMLYLQNVRGYSPVEAGVATLPMSLASLVASPLGAQLSRRLGARVTVPIGLLLSAVAMFSMLTWTVDSSYATMWLPYIAMGLGVGIVLPATADTIIGNAPVKDGGVASGLQSTMLQIGGALGTSVLVSVIGGRVGSSLFGELTGAGVPEAVAHGLREAEDAVTMGIAPVSPEMPAGLRTAVVEGAGQAFVNGLHAAVVVTGVLCVLGAVVAAVGIRPRATDHPAPAAVARPRTSEAATEPPTPAAAELGTPAAADPRTSPAAAELRSPAAVAEDRAAAAGPAADRR</sequence>
<feature type="transmembrane region" description="Helical" evidence="9">
    <location>
        <begin position="179"/>
        <end position="199"/>
    </location>
</feature>
<keyword evidence="12" id="KW-1185">Reference proteome</keyword>
<feature type="region of interest" description="Disordered" evidence="8">
    <location>
        <begin position="520"/>
        <end position="585"/>
    </location>
</feature>
<name>A0ABV2YI01_9ACTN</name>
<feature type="transmembrane region" description="Helical" evidence="9">
    <location>
        <begin position="146"/>
        <end position="167"/>
    </location>
</feature>
<feature type="compositionally biased region" description="Low complexity" evidence="8">
    <location>
        <begin position="576"/>
        <end position="585"/>
    </location>
</feature>
<dbReference type="NCBIfam" id="TIGR00711">
    <property type="entry name" value="efflux_EmrB"/>
    <property type="match status" value="1"/>
</dbReference>
<feature type="transmembrane region" description="Helical" evidence="9">
    <location>
        <begin position="211"/>
        <end position="231"/>
    </location>
</feature>
<comment type="caution">
    <text evidence="11">The sequence shown here is derived from an EMBL/GenBank/DDBJ whole genome shotgun (WGS) entry which is preliminary data.</text>
</comment>
<keyword evidence="7" id="KW-0046">Antibiotic resistance</keyword>
<feature type="transmembrane region" description="Helical" evidence="9">
    <location>
        <begin position="281"/>
        <end position="303"/>
    </location>
</feature>
<comment type="subcellular location">
    <subcellularLocation>
        <location evidence="1">Cell membrane</location>
        <topology evidence="1">Multi-pass membrane protein</topology>
    </subcellularLocation>
</comment>
<evidence type="ECO:0000256" key="8">
    <source>
        <dbReference type="SAM" id="MobiDB-lite"/>
    </source>
</evidence>
<gene>
    <name evidence="11" type="ORF">AB0E65_14220</name>
</gene>
<dbReference type="Gene3D" id="1.20.1250.20">
    <property type="entry name" value="MFS general substrate transporter like domains"/>
    <property type="match status" value="1"/>
</dbReference>
<evidence type="ECO:0000313" key="11">
    <source>
        <dbReference type="EMBL" id="MEU3555353.1"/>
    </source>
</evidence>
<dbReference type="SUPFAM" id="SSF103473">
    <property type="entry name" value="MFS general substrate transporter"/>
    <property type="match status" value="1"/>
</dbReference>
<evidence type="ECO:0000256" key="1">
    <source>
        <dbReference type="ARBA" id="ARBA00004651"/>
    </source>
</evidence>
<dbReference type="Gene3D" id="1.20.1720.10">
    <property type="entry name" value="Multidrug resistance protein D"/>
    <property type="match status" value="1"/>
</dbReference>
<dbReference type="Proteomes" id="UP001550850">
    <property type="component" value="Unassembled WGS sequence"/>
</dbReference>
<keyword evidence="2" id="KW-0813">Transport</keyword>
<keyword evidence="4 9" id="KW-0812">Transmembrane</keyword>
<feature type="transmembrane region" description="Helical" evidence="9">
    <location>
        <begin position="61"/>
        <end position="80"/>
    </location>
</feature>
<protein>
    <submittedName>
        <fullName evidence="11">MFS transporter</fullName>
    </submittedName>
</protein>
<proteinExistence type="predicted"/>
<evidence type="ECO:0000256" key="4">
    <source>
        <dbReference type="ARBA" id="ARBA00022692"/>
    </source>
</evidence>
<dbReference type="PRINTS" id="PR01036">
    <property type="entry name" value="TCRTETB"/>
</dbReference>
<feature type="transmembrane region" description="Helical" evidence="9">
    <location>
        <begin position="23"/>
        <end position="46"/>
    </location>
</feature>
<feature type="compositionally biased region" description="Low complexity" evidence="8">
    <location>
        <begin position="534"/>
        <end position="562"/>
    </location>
</feature>
<dbReference type="CDD" id="cd17321">
    <property type="entry name" value="MFS_MMR_MDR_like"/>
    <property type="match status" value="1"/>
</dbReference>
<feature type="transmembrane region" description="Helical" evidence="9">
    <location>
        <begin position="340"/>
        <end position="361"/>
    </location>
</feature>